<dbReference type="Proteomes" id="UP000225277">
    <property type="component" value="Unassembled WGS sequence"/>
</dbReference>
<dbReference type="RefSeq" id="XP_023621936.1">
    <property type="nucleotide sequence ID" value="XM_023766168.1"/>
</dbReference>
<dbReference type="EMBL" id="FJUY01000001">
    <property type="protein sequence ID" value="CZT15039.1"/>
    <property type="molecule type" value="Genomic_DNA"/>
</dbReference>
<sequence length="96" mass="11265">MTYSVLGEDPGELPEGLHYEFHFRRKLLEPSEDMIKTILDGGETVHAKVFDEAGYEYSWDMGQEWEAKPCRNPAPRQRIRYDDGHIYWVMADLEEA</sequence>
<dbReference type="AlphaFoldDB" id="A0A2D3V0K7"/>
<dbReference type="GeneID" id="35596275"/>
<gene>
    <name evidence="1" type="ORF">RCC_00949</name>
</gene>
<reference evidence="1 2" key="1">
    <citation type="submission" date="2016-03" db="EMBL/GenBank/DDBJ databases">
        <authorList>
            <person name="Ploux O."/>
        </authorList>
    </citation>
    <scope>NUCLEOTIDE SEQUENCE [LARGE SCALE GENOMIC DNA]</scope>
    <source>
        <strain evidence="1 2">URUG2</strain>
    </source>
</reference>
<proteinExistence type="predicted"/>
<dbReference type="OrthoDB" id="2841597at2759"/>
<evidence type="ECO:0000313" key="2">
    <source>
        <dbReference type="Proteomes" id="UP000225277"/>
    </source>
</evidence>
<name>A0A2D3V0K7_9PEZI</name>
<protein>
    <submittedName>
        <fullName evidence="1">Uncharacterized protein</fullName>
    </submittedName>
</protein>
<evidence type="ECO:0000313" key="1">
    <source>
        <dbReference type="EMBL" id="CZT15039.1"/>
    </source>
</evidence>
<keyword evidence="2" id="KW-1185">Reference proteome</keyword>
<accession>A0A2D3V0K7</accession>
<organism evidence="1 2">
    <name type="scientific">Ramularia collo-cygni</name>
    <dbReference type="NCBI Taxonomy" id="112498"/>
    <lineage>
        <taxon>Eukaryota</taxon>
        <taxon>Fungi</taxon>
        <taxon>Dikarya</taxon>
        <taxon>Ascomycota</taxon>
        <taxon>Pezizomycotina</taxon>
        <taxon>Dothideomycetes</taxon>
        <taxon>Dothideomycetidae</taxon>
        <taxon>Mycosphaerellales</taxon>
        <taxon>Mycosphaerellaceae</taxon>
        <taxon>Ramularia</taxon>
    </lineage>
</organism>